<dbReference type="Proteomes" id="UP000737018">
    <property type="component" value="Unassembled WGS sequence"/>
</dbReference>
<proteinExistence type="predicted"/>
<evidence type="ECO:0000256" key="1">
    <source>
        <dbReference type="SAM" id="Phobius"/>
    </source>
</evidence>
<dbReference type="AlphaFoldDB" id="A0A8J4QFN5"/>
<name>A0A8J4QFN5_9ROSI</name>
<dbReference type="EMBL" id="JRKL02005872">
    <property type="protein sequence ID" value="KAF3949773.1"/>
    <property type="molecule type" value="Genomic_DNA"/>
</dbReference>
<keyword evidence="1" id="KW-1133">Transmembrane helix</keyword>
<keyword evidence="3" id="KW-1185">Reference proteome</keyword>
<sequence length="80" mass="9277">MRRRIVEYEKINVKEFNDKITQKGNFLRPMGVPASFGIGALELNFLMAGNVEPISIFIILFEVIANLLGAWRVRLLWLRE</sequence>
<protein>
    <submittedName>
        <fullName evidence="2">Uncharacterized protein</fullName>
    </submittedName>
</protein>
<evidence type="ECO:0000313" key="2">
    <source>
        <dbReference type="EMBL" id="KAF3949773.1"/>
    </source>
</evidence>
<keyword evidence="1" id="KW-0472">Membrane</keyword>
<keyword evidence="1" id="KW-0812">Transmembrane</keyword>
<comment type="caution">
    <text evidence="2">The sequence shown here is derived from an EMBL/GenBank/DDBJ whole genome shotgun (WGS) entry which is preliminary data.</text>
</comment>
<feature type="transmembrane region" description="Helical" evidence="1">
    <location>
        <begin position="26"/>
        <end position="48"/>
    </location>
</feature>
<accession>A0A8J4QFN5</accession>
<reference evidence="2" key="1">
    <citation type="submission" date="2020-03" db="EMBL/GenBank/DDBJ databases">
        <title>Castanea mollissima Vanexum genome sequencing.</title>
        <authorList>
            <person name="Staton M."/>
        </authorList>
    </citation>
    <scope>NUCLEOTIDE SEQUENCE</scope>
    <source>
        <tissue evidence="2">Leaf</tissue>
    </source>
</reference>
<evidence type="ECO:0000313" key="3">
    <source>
        <dbReference type="Proteomes" id="UP000737018"/>
    </source>
</evidence>
<gene>
    <name evidence="2" type="ORF">CMV_024394</name>
</gene>
<feature type="transmembrane region" description="Helical" evidence="1">
    <location>
        <begin position="54"/>
        <end position="73"/>
    </location>
</feature>
<organism evidence="2 3">
    <name type="scientific">Castanea mollissima</name>
    <name type="common">Chinese chestnut</name>
    <dbReference type="NCBI Taxonomy" id="60419"/>
    <lineage>
        <taxon>Eukaryota</taxon>
        <taxon>Viridiplantae</taxon>
        <taxon>Streptophyta</taxon>
        <taxon>Embryophyta</taxon>
        <taxon>Tracheophyta</taxon>
        <taxon>Spermatophyta</taxon>
        <taxon>Magnoliopsida</taxon>
        <taxon>eudicotyledons</taxon>
        <taxon>Gunneridae</taxon>
        <taxon>Pentapetalae</taxon>
        <taxon>rosids</taxon>
        <taxon>fabids</taxon>
        <taxon>Fagales</taxon>
        <taxon>Fagaceae</taxon>
        <taxon>Castanea</taxon>
    </lineage>
</organism>